<sequence>MEAPMDRPVSALSMLNRTSGHGSNVYNTGAVQDGDDLFHKGACGRRADARLCVKTVSLSMPAGDGLGLEVHSLFVFRRERREVALLPSCALFVCSLLLLEKPNA</sequence>
<protein>
    <submittedName>
        <fullName evidence="1">Uncharacterized protein</fullName>
    </submittedName>
</protein>
<reference evidence="1" key="1">
    <citation type="thesis" date="2020" institute="ProQuest LLC" country="789 East Eisenhower Parkway, Ann Arbor, MI, USA">
        <title>Comparative Genomics and Chromosome Evolution.</title>
        <authorList>
            <person name="Mudd A.B."/>
        </authorList>
    </citation>
    <scope>NUCLEOTIDE SEQUENCE</scope>
    <source>
        <strain evidence="1">HN-11 Male</strain>
        <tissue evidence="1">Kidney and liver</tissue>
    </source>
</reference>
<gene>
    <name evidence="1" type="ORF">GDO78_016158</name>
</gene>
<evidence type="ECO:0000313" key="2">
    <source>
        <dbReference type="Proteomes" id="UP000770717"/>
    </source>
</evidence>
<proteinExistence type="predicted"/>
<keyword evidence="2" id="KW-1185">Reference proteome</keyword>
<organism evidence="1 2">
    <name type="scientific">Eleutherodactylus coqui</name>
    <name type="common">Puerto Rican coqui</name>
    <dbReference type="NCBI Taxonomy" id="57060"/>
    <lineage>
        <taxon>Eukaryota</taxon>
        <taxon>Metazoa</taxon>
        <taxon>Chordata</taxon>
        <taxon>Craniata</taxon>
        <taxon>Vertebrata</taxon>
        <taxon>Euteleostomi</taxon>
        <taxon>Amphibia</taxon>
        <taxon>Batrachia</taxon>
        <taxon>Anura</taxon>
        <taxon>Neobatrachia</taxon>
        <taxon>Hyloidea</taxon>
        <taxon>Eleutherodactylidae</taxon>
        <taxon>Eleutherodactylinae</taxon>
        <taxon>Eleutherodactylus</taxon>
        <taxon>Eleutherodactylus</taxon>
    </lineage>
</organism>
<name>A0A8J6EL31_ELECQ</name>
<dbReference type="AlphaFoldDB" id="A0A8J6EL31"/>
<comment type="caution">
    <text evidence="1">The sequence shown here is derived from an EMBL/GenBank/DDBJ whole genome shotgun (WGS) entry which is preliminary data.</text>
</comment>
<evidence type="ECO:0000313" key="1">
    <source>
        <dbReference type="EMBL" id="KAG9470980.1"/>
    </source>
</evidence>
<dbReference type="EMBL" id="WNTK01000196">
    <property type="protein sequence ID" value="KAG9470980.1"/>
    <property type="molecule type" value="Genomic_DNA"/>
</dbReference>
<accession>A0A8J6EL31</accession>
<dbReference type="Proteomes" id="UP000770717">
    <property type="component" value="Unassembled WGS sequence"/>
</dbReference>